<name>A0A9P7G4G8_9AGAR</name>
<comment type="caution">
    <text evidence="2">The sequence shown here is derived from an EMBL/GenBank/DDBJ whole genome shotgun (WGS) entry which is preliminary data.</text>
</comment>
<evidence type="ECO:0000256" key="1">
    <source>
        <dbReference type="SAM" id="MobiDB-lite"/>
    </source>
</evidence>
<dbReference type="EMBL" id="JABCKV010000578">
    <property type="protein sequence ID" value="KAG5640660.1"/>
    <property type="molecule type" value="Genomic_DNA"/>
</dbReference>
<proteinExistence type="predicted"/>
<protein>
    <submittedName>
        <fullName evidence="2">Uncharacterized protein</fullName>
    </submittedName>
</protein>
<dbReference type="AlphaFoldDB" id="A0A9P7G4G8"/>
<reference evidence="2" key="2">
    <citation type="submission" date="2021-10" db="EMBL/GenBank/DDBJ databases">
        <title>Phylogenomics reveals ancestral predisposition of the termite-cultivated fungus Termitomyces towards a domesticated lifestyle.</title>
        <authorList>
            <person name="Auxier B."/>
            <person name="Grum-Grzhimaylo A."/>
            <person name="Cardenas M.E."/>
            <person name="Lodge J.D."/>
            <person name="Laessoe T."/>
            <person name="Pedersen O."/>
            <person name="Smith M.E."/>
            <person name="Kuyper T.W."/>
            <person name="Franco-Molano E.A."/>
            <person name="Baroni T.J."/>
            <person name="Aanen D.K."/>
        </authorList>
    </citation>
    <scope>NUCLEOTIDE SEQUENCE</scope>
    <source>
        <strain evidence="2">AP01</strain>
        <tissue evidence="2">Mycelium</tissue>
    </source>
</reference>
<dbReference type="Proteomes" id="UP000775547">
    <property type="component" value="Unassembled WGS sequence"/>
</dbReference>
<accession>A0A9P7G4G8</accession>
<reference evidence="2" key="1">
    <citation type="submission" date="2020-07" db="EMBL/GenBank/DDBJ databases">
        <authorList>
            <person name="Nieuwenhuis M."/>
            <person name="Van De Peppel L.J.J."/>
        </authorList>
    </citation>
    <scope>NUCLEOTIDE SEQUENCE</scope>
    <source>
        <strain evidence="2">AP01</strain>
        <tissue evidence="2">Mycelium</tissue>
    </source>
</reference>
<gene>
    <name evidence="2" type="ORF">DXG03_007605</name>
</gene>
<organism evidence="2 3">
    <name type="scientific">Asterophora parasitica</name>
    <dbReference type="NCBI Taxonomy" id="117018"/>
    <lineage>
        <taxon>Eukaryota</taxon>
        <taxon>Fungi</taxon>
        <taxon>Dikarya</taxon>
        <taxon>Basidiomycota</taxon>
        <taxon>Agaricomycotina</taxon>
        <taxon>Agaricomycetes</taxon>
        <taxon>Agaricomycetidae</taxon>
        <taxon>Agaricales</taxon>
        <taxon>Tricholomatineae</taxon>
        <taxon>Lyophyllaceae</taxon>
        <taxon>Asterophora</taxon>
    </lineage>
</organism>
<sequence length="182" mass="19821">MDENRYRSRDRHSSIVRGLTADTVTIANPVMMSTIANLVITLAETSLRVARSETGMPTSGTRLRHRMLCQNFEKKCATIAGVEVETRAESTNIETGTIKTPSAKLASPDQGAAVANEGLTLARPYQAPQIPFQEFLILALVLVVRFSEFRRRAPPKQTSQTAPSSPPVALKKQNSGAQQVDA</sequence>
<feature type="compositionally biased region" description="Polar residues" evidence="1">
    <location>
        <begin position="172"/>
        <end position="182"/>
    </location>
</feature>
<evidence type="ECO:0000313" key="3">
    <source>
        <dbReference type="Proteomes" id="UP000775547"/>
    </source>
</evidence>
<feature type="region of interest" description="Disordered" evidence="1">
    <location>
        <begin position="152"/>
        <end position="182"/>
    </location>
</feature>
<keyword evidence="3" id="KW-1185">Reference proteome</keyword>
<evidence type="ECO:0000313" key="2">
    <source>
        <dbReference type="EMBL" id="KAG5640660.1"/>
    </source>
</evidence>